<dbReference type="RefSeq" id="WP_310371788.1">
    <property type="nucleotide sequence ID" value="NZ_JAVDXT010000001.1"/>
</dbReference>
<sequence>MGDRAPVWIDVAQLRRGLFIQLDLGWMDHPFPKGSFKIVSDDQIKTILSLGITQVRYFPDQSDTPQDTGALAQNEPEVAHARTSGTPHAAPQPPVVSETDLVGAQRRERLAVQQRSLAVCERRFSEATQQYRRVVEQSSLRPTQMRDESLAMVTGCVDDILAEGESAIRLLSEAMGERSAVHPVNVMVISLLLGKALGLPATALAELGLAALLHDLGKIQLAERLRYQDPGFSASELLVYQEHVEHSLVIGRRMGVSEDVLRAIAQHHELSDGSGFPSGLMGANLSASGKILALVNRYDNLCNPPRLVNAMTPHEALSMIFAQMKARFDTATLGAFIRMMGVYPPGSVVQLVNDGYAMVVSVNSTRPLKPYVIVYDVAVPREEALMVDLEHAPELGIRRSLKPSQLPRAVQDYLSPRQRVAYFFERVAGSDRPGAAG</sequence>
<dbReference type="InterPro" id="IPR037522">
    <property type="entry name" value="HD_GYP_dom"/>
</dbReference>
<reference evidence="3 4" key="1">
    <citation type="submission" date="2023-07" db="EMBL/GenBank/DDBJ databases">
        <title>Sorghum-associated microbial communities from plants grown in Nebraska, USA.</title>
        <authorList>
            <person name="Schachtman D."/>
        </authorList>
    </citation>
    <scope>NUCLEOTIDE SEQUENCE [LARGE SCALE GENOMIC DNA]</scope>
    <source>
        <strain evidence="3 4">BE313</strain>
    </source>
</reference>
<feature type="domain" description="HD-GYP" evidence="2">
    <location>
        <begin position="157"/>
        <end position="352"/>
    </location>
</feature>
<dbReference type="CDD" id="cd00077">
    <property type="entry name" value="HDc"/>
    <property type="match status" value="1"/>
</dbReference>
<keyword evidence="4" id="KW-1185">Reference proteome</keyword>
<dbReference type="PANTHER" id="PTHR43155:SF2">
    <property type="entry name" value="CYCLIC DI-GMP PHOSPHODIESTERASE PA4108"/>
    <property type="match status" value="1"/>
</dbReference>
<dbReference type="InterPro" id="IPR003607">
    <property type="entry name" value="HD/PDEase_dom"/>
</dbReference>
<evidence type="ECO:0000259" key="2">
    <source>
        <dbReference type="PROSITE" id="PS51832"/>
    </source>
</evidence>
<dbReference type="Pfam" id="PF11871">
    <property type="entry name" value="DUF3391"/>
    <property type="match status" value="1"/>
</dbReference>
<dbReference type="EMBL" id="JAVDXT010000001">
    <property type="protein sequence ID" value="MDR7376681.1"/>
    <property type="molecule type" value="Genomic_DNA"/>
</dbReference>
<evidence type="ECO:0000256" key="1">
    <source>
        <dbReference type="SAM" id="MobiDB-lite"/>
    </source>
</evidence>
<dbReference type="PROSITE" id="PS51832">
    <property type="entry name" value="HD_GYP"/>
    <property type="match status" value="1"/>
</dbReference>
<dbReference type="Proteomes" id="UP001180487">
    <property type="component" value="Unassembled WGS sequence"/>
</dbReference>
<accession>A0ABU2C5V3</accession>
<dbReference type="InterPro" id="IPR021812">
    <property type="entry name" value="DUF3391"/>
</dbReference>
<gene>
    <name evidence="3" type="ORF">J2X19_001339</name>
</gene>
<evidence type="ECO:0000313" key="3">
    <source>
        <dbReference type="EMBL" id="MDR7376681.1"/>
    </source>
</evidence>
<dbReference type="Gene3D" id="1.10.3210.10">
    <property type="entry name" value="Hypothetical protein af1432"/>
    <property type="match status" value="1"/>
</dbReference>
<feature type="region of interest" description="Disordered" evidence="1">
    <location>
        <begin position="75"/>
        <end position="95"/>
    </location>
</feature>
<organism evidence="3 4">
    <name type="scientific">Rhodoferax ferrireducens</name>
    <dbReference type="NCBI Taxonomy" id="192843"/>
    <lineage>
        <taxon>Bacteria</taxon>
        <taxon>Pseudomonadati</taxon>
        <taxon>Pseudomonadota</taxon>
        <taxon>Betaproteobacteria</taxon>
        <taxon>Burkholderiales</taxon>
        <taxon>Comamonadaceae</taxon>
        <taxon>Rhodoferax</taxon>
    </lineage>
</organism>
<comment type="caution">
    <text evidence="3">The sequence shown here is derived from an EMBL/GenBank/DDBJ whole genome shotgun (WGS) entry which is preliminary data.</text>
</comment>
<dbReference type="Pfam" id="PF13487">
    <property type="entry name" value="HD_5"/>
    <property type="match status" value="1"/>
</dbReference>
<proteinExistence type="predicted"/>
<dbReference type="PANTHER" id="PTHR43155">
    <property type="entry name" value="CYCLIC DI-GMP PHOSPHODIESTERASE PA4108-RELATED"/>
    <property type="match status" value="1"/>
</dbReference>
<name>A0ABU2C5V3_9BURK</name>
<dbReference type="SUPFAM" id="SSF109604">
    <property type="entry name" value="HD-domain/PDEase-like"/>
    <property type="match status" value="1"/>
</dbReference>
<dbReference type="SMART" id="SM00471">
    <property type="entry name" value="HDc"/>
    <property type="match status" value="1"/>
</dbReference>
<protein>
    <submittedName>
        <fullName evidence="3">HD-GYP domain-containing protein (C-di-GMP phosphodiesterase class II)</fullName>
    </submittedName>
</protein>
<evidence type="ECO:0000313" key="4">
    <source>
        <dbReference type="Proteomes" id="UP001180487"/>
    </source>
</evidence>